<proteinExistence type="predicted"/>
<evidence type="ECO:0000313" key="3">
    <source>
        <dbReference type="Proteomes" id="UP000054537"/>
    </source>
</evidence>
<sequence>MRLPRGARPRIRPRTAAVAAVLLLVTAGTALWWGRDTDTAAPAAQPAAACPDVRLRVAAAPEIAPVVRQAARTLDPDGGECGPITVTAEEPAVTAETAQRPDVWIPSSSAWLRIAAADGATYTTEGDPLARSPIVLAGPEKAAEAYARDGKTSWAAVADGAVQQRITISAPDPLRTTVGLLSVHAINTAMNRTTPDTGIAKLRALTLRSRLADAAADPATLLQRAATGADVGVFPVTEQQLQAYQDGEHTVPLVGAAPADGPIEADYPYAISPAVTDRDLAARLRQAISGEALTAAGFRTQAQPGMPALPERPDEMLTEAVHWSQYRTMNFQVLVLVDASGSMNEPVTDKTGRKTTKAALLRETGLNASRLFGNDTSVGMWLFSTPSPASPAHVETVALGPLTERVGGRTRRDLLAAGINGYRAAANAGTPLYRTVLDASAAMRARAKPETITLVVVLTDGKDAGSRFAMSGQAFRQQLETTRDPQRPVPIIAVGYGADADMAALTVMAKATGGTALSANDPADVASAIAKAFLAAHAPS</sequence>
<dbReference type="InterPro" id="IPR002035">
    <property type="entry name" value="VWF_A"/>
</dbReference>
<reference evidence="2 3" key="1">
    <citation type="submission" date="2014-10" db="EMBL/GenBank/DDBJ databases">
        <title>Draft genome sequence of Actinoplanes utahensis NRRL 12052.</title>
        <authorList>
            <person name="Velasco-Bucheli B."/>
            <person name="del Cerro C."/>
            <person name="Hormigo D."/>
            <person name="Garcia J.L."/>
            <person name="Acebal C."/>
            <person name="Arroyo M."/>
            <person name="de la Mata I."/>
        </authorList>
    </citation>
    <scope>NUCLEOTIDE SEQUENCE [LARGE SCALE GENOMIC DNA]</scope>
    <source>
        <strain evidence="2 3">NRRL 12052</strain>
    </source>
</reference>
<dbReference type="Proteomes" id="UP000054537">
    <property type="component" value="Unassembled WGS sequence"/>
</dbReference>
<comment type="caution">
    <text evidence="2">The sequence shown here is derived from an EMBL/GenBank/DDBJ whole genome shotgun (WGS) entry which is preliminary data.</text>
</comment>
<dbReference type="Pfam" id="PF13531">
    <property type="entry name" value="SBP_bac_11"/>
    <property type="match status" value="1"/>
</dbReference>
<evidence type="ECO:0000313" key="2">
    <source>
        <dbReference type="EMBL" id="KHD76850.1"/>
    </source>
</evidence>
<keyword evidence="3" id="KW-1185">Reference proteome</keyword>
<protein>
    <submittedName>
        <fullName evidence="2">von Willebrand factor type A</fullName>
    </submittedName>
</protein>
<accession>A0A0A6UL61</accession>
<gene>
    <name evidence="2" type="ORF">MB27_14580</name>
</gene>
<dbReference type="SUPFAM" id="SSF53850">
    <property type="entry name" value="Periplasmic binding protein-like II"/>
    <property type="match status" value="1"/>
</dbReference>
<feature type="domain" description="VWFA" evidence="1">
    <location>
        <begin position="332"/>
        <end position="533"/>
    </location>
</feature>
<dbReference type="InterPro" id="IPR036465">
    <property type="entry name" value="vWFA_dom_sf"/>
</dbReference>
<dbReference type="PROSITE" id="PS50234">
    <property type="entry name" value="VWFA"/>
    <property type="match status" value="1"/>
</dbReference>
<dbReference type="Gene3D" id="3.40.50.410">
    <property type="entry name" value="von Willebrand factor, type A domain"/>
    <property type="match status" value="1"/>
</dbReference>
<dbReference type="STRING" id="1869.MB27_14580"/>
<dbReference type="SUPFAM" id="SSF53300">
    <property type="entry name" value="vWA-like"/>
    <property type="match status" value="1"/>
</dbReference>
<dbReference type="SMART" id="SM00327">
    <property type="entry name" value="VWA"/>
    <property type="match status" value="1"/>
</dbReference>
<dbReference type="eggNOG" id="COG2304">
    <property type="taxonomic scope" value="Bacteria"/>
</dbReference>
<name>A0A0A6UL61_ACTUT</name>
<organism evidence="2 3">
    <name type="scientific">Actinoplanes utahensis</name>
    <dbReference type="NCBI Taxonomy" id="1869"/>
    <lineage>
        <taxon>Bacteria</taxon>
        <taxon>Bacillati</taxon>
        <taxon>Actinomycetota</taxon>
        <taxon>Actinomycetes</taxon>
        <taxon>Micromonosporales</taxon>
        <taxon>Micromonosporaceae</taxon>
        <taxon>Actinoplanes</taxon>
    </lineage>
</organism>
<dbReference type="EMBL" id="JRTT01000015">
    <property type="protein sequence ID" value="KHD76850.1"/>
    <property type="molecule type" value="Genomic_DNA"/>
</dbReference>
<dbReference type="AlphaFoldDB" id="A0A0A6UL61"/>
<evidence type="ECO:0000259" key="1">
    <source>
        <dbReference type="PROSITE" id="PS50234"/>
    </source>
</evidence>